<reference evidence="4 5" key="1">
    <citation type="submission" date="2017-02" db="EMBL/GenBank/DDBJ databases">
        <authorList>
            <person name="Peterson S.W."/>
        </authorList>
    </citation>
    <scope>NUCLEOTIDE SEQUENCE [LARGE SCALE GENOMIC DNA]</scope>
    <source>
        <strain evidence="4 5">ATCC 51222</strain>
    </source>
</reference>
<evidence type="ECO:0000259" key="3">
    <source>
        <dbReference type="Pfam" id="PF14478"/>
    </source>
</evidence>
<gene>
    <name evidence="4" type="ORF">SAMN02745114_00787</name>
</gene>
<sequence>MNKKICALLLSAAMCFCFTACSNNTQEEQSTAVTATTTTQATTSTTVAETTTKETTAKPSTTKTQTTTKKKKITTTKVKKKKKTDTVTCTVTVECKSILDHMDELKEGHEEFVPSDGYIIKNYTYKAKAGYTAYDALKSACNNNDIKLTAQKTSYGVYISGINSLDEFDCGKQSGWMYSVNGIMPNTTCGNVTIDDGDSIVFTYVCTFQ</sequence>
<dbReference type="OrthoDB" id="2356646at2"/>
<keyword evidence="2" id="KW-0732">Signal</keyword>
<accession>A0A1T4L6F3</accession>
<protein>
    <recommendedName>
        <fullName evidence="3">Transcobalamin-like C-terminal domain-containing protein</fullName>
    </recommendedName>
</protein>
<dbReference type="EMBL" id="FUWW01000006">
    <property type="protein sequence ID" value="SJZ50264.1"/>
    <property type="molecule type" value="Genomic_DNA"/>
</dbReference>
<feature type="signal peptide" evidence="2">
    <location>
        <begin position="1"/>
        <end position="22"/>
    </location>
</feature>
<name>A0A1T4L6F3_9FIRM</name>
<evidence type="ECO:0000313" key="4">
    <source>
        <dbReference type="EMBL" id="SJZ50264.1"/>
    </source>
</evidence>
<dbReference type="Pfam" id="PF14478">
    <property type="entry name" value="DUF4430"/>
    <property type="match status" value="1"/>
</dbReference>
<evidence type="ECO:0000256" key="2">
    <source>
        <dbReference type="SAM" id="SignalP"/>
    </source>
</evidence>
<dbReference type="RefSeq" id="WP_078768274.1">
    <property type="nucleotide sequence ID" value="NZ_FUWW01000006.1"/>
</dbReference>
<feature type="region of interest" description="Disordered" evidence="1">
    <location>
        <begin position="43"/>
        <end position="66"/>
    </location>
</feature>
<dbReference type="Gene3D" id="2.170.130.30">
    <property type="match status" value="1"/>
</dbReference>
<feature type="domain" description="Transcobalamin-like C-terminal" evidence="3">
    <location>
        <begin position="130"/>
        <end position="204"/>
    </location>
</feature>
<evidence type="ECO:0000256" key="1">
    <source>
        <dbReference type="SAM" id="MobiDB-lite"/>
    </source>
</evidence>
<dbReference type="InterPro" id="IPR027954">
    <property type="entry name" value="Transcobalamin-like_C"/>
</dbReference>
<feature type="compositionally biased region" description="Low complexity" evidence="1">
    <location>
        <begin position="57"/>
        <end position="66"/>
    </location>
</feature>
<keyword evidence="5" id="KW-1185">Reference proteome</keyword>
<feature type="chain" id="PRO_5038894057" description="Transcobalamin-like C-terminal domain-containing protein" evidence="2">
    <location>
        <begin position="23"/>
        <end position="209"/>
    </location>
</feature>
<dbReference type="STRING" id="290054.SAMN02745114_00787"/>
<dbReference type="AlphaFoldDB" id="A0A1T4L6F3"/>
<proteinExistence type="predicted"/>
<organism evidence="4 5">
    <name type="scientific">Eubacterium coprostanoligenes</name>
    <dbReference type="NCBI Taxonomy" id="290054"/>
    <lineage>
        <taxon>Bacteria</taxon>
        <taxon>Bacillati</taxon>
        <taxon>Bacillota</taxon>
        <taxon>Clostridia</taxon>
        <taxon>Eubacteriales</taxon>
        <taxon>Eubacteriaceae</taxon>
        <taxon>Eubacterium</taxon>
    </lineage>
</organism>
<dbReference type="Proteomes" id="UP000190657">
    <property type="component" value="Unassembled WGS sequence"/>
</dbReference>
<evidence type="ECO:0000313" key="5">
    <source>
        <dbReference type="Proteomes" id="UP000190657"/>
    </source>
</evidence>